<keyword evidence="4" id="KW-1185">Reference proteome</keyword>
<accession>A0A6G1K549</accession>
<feature type="region of interest" description="Disordered" evidence="1">
    <location>
        <begin position="52"/>
        <end position="123"/>
    </location>
</feature>
<protein>
    <submittedName>
        <fullName evidence="3">Uncharacterized protein</fullName>
    </submittedName>
</protein>
<reference evidence="3" key="1">
    <citation type="journal article" date="2020" name="Stud. Mycol.">
        <title>101 Dothideomycetes genomes: a test case for predicting lifestyles and emergence of pathogens.</title>
        <authorList>
            <person name="Haridas S."/>
            <person name="Albert R."/>
            <person name="Binder M."/>
            <person name="Bloem J."/>
            <person name="Labutti K."/>
            <person name="Salamov A."/>
            <person name="Andreopoulos B."/>
            <person name="Baker S."/>
            <person name="Barry K."/>
            <person name="Bills G."/>
            <person name="Bluhm B."/>
            <person name="Cannon C."/>
            <person name="Castanera R."/>
            <person name="Culley D."/>
            <person name="Daum C."/>
            <person name="Ezra D."/>
            <person name="Gonzalez J."/>
            <person name="Henrissat B."/>
            <person name="Kuo A."/>
            <person name="Liang C."/>
            <person name="Lipzen A."/>
            <person name="Lutzoni F."/>
            <person name="Magnuson J."/>
            <person name="Mondo S."/>
            <person name="Nolan M."/>
            <person name="Ohm R."/>
            <person name="Pangilinan J."/>
            <person name="Park H.-J."/>
            <person name="Ramirez L."/>
            <person name="Alfaro M."/>
            <person name="Sun H."/>
            <person name="Tritt A."/>
            <person name="Yoshinaga Y."/>
            <person name="Zwiers L.-H."/>
            <person name="Turgeon B."/>
            <person name="Goodwin S."/>
            <person name="Spatafora J."/>
            <person name="Crous P."/>
            <person name="Grigoriev I."/>
        </authorList>
    </citation>
    <scope>NUCLEOTIDE SEQUENCE</scope>
    <source>
        <strain evidence="3">CBS 279.74</strain>
    </source>
</reference>
<dbReference type="AlphaFoldDB" id="A0A6G1K549"/>
<name>A0A6G1K549_9PLEO</name>
<feature type="compositionally biased region" description="Low complexity" evidence="1">
    <location>
        <begin position="107"/>
        <end position="120"/>
    </location>
</feature>
<feature type="chain" id="PRO_5026193437" evidence="2">
    <location>
        <begin position="38"/>
        <end position="137"/>
    </location>
</feature>
<dbReference type="EMBL" id="MU005772">
    <property type="protein sequence ID" value="KAF2708009.1"/>
    <property type="molecule type" value="Genomic_DNA"/>
</dbReference>
<organism evidence="3 4">
    <name type="scientific">Pleomassaria siparia CBS 279.74</name>
    <dbReference type="NCBI Taxonomy" id="1314801"/>
    <lineage>
        <taxon>Eukaryota</taxon>
        <taxon>Fungi</taxon>
        <taxon>Dikarya</taxon>
        <taxon>Ascomycota</taxon>
        <taxon>Pezizomycotina</taxon>
        <taxon>Dothideomycetes</taxon>
        <taxon>Pleosporomycetidae</taxon>
        <taxon>Pleosporales</taxon>
        <taxon>Pleomassariaceae</taxon>
        <taxon>Pleomassaria</taxon>
    </lineage>
</organism>
<dbReference type="Proteomes" id="UP000799428">
    <property type="component" value="Unassembled WGS sequence"/>
</dbReference>
<evidence type="ECO:0000313" key="4">
    <source>
        <dbReference type="Proteomes" id="UP000799428"/>
    </source>
</evidence>
<evidence type="ECO:0000256" key="1">
    <source>
        <dbReference type="SAM" id="MobiDB-lite"/>
    </source>
</evidence>
<evidence type="ECO:0000256" key="2">
    <source>
        <dbReference type="SAM" id="SignalP"/>
    </source>
</evidence>
<keyword evidence="2" id="KW-0732">Signal</keyword>
<sequence length="137" mass="14830">MFRSTIRSLILRLPRARRLRLALDLFLLLVFKSNVSSFNTLTTRKAVGKCGIEQSSARGSGPKQSKIVGKSIKEGSVKDLNNAVGAGGSPHTSFSGRAPPTFTPIRTSASKSSPYSTSTTFIPDSYWETNSKAAYQD</sequence>
<proteinExistence type="predicted"/>
<feature type="signal peptide" evidence="2">
    <location>
        <begin position="1"/>
        <end position="37"/>
    </location>
</feature>
<gene>
    <name evidence="3" type="ORF">K504DRAFT_297074</name>
</gene>
<evidence type="ECO:0000313" key="3">
    <source>
        <dbReference type="EMBL" id="KAF2708009.1"/>
    </source>
</evidence>